<gene>
    <name evidence="2" type="ORF">J34TS1_10280</name>
</gene>
<feature type="transmembrane region" description="Helical" evidence="1">
    <location>
        <begin position="123"/>
        <end position="140"/>
    </location>
</feature>
<keyword evidence="3" id="KW-1185">Reference proteome</keyword>
<keyword evidence="1" id="KW-0812">Transmembrane</keyword>
<dbReference type="InterPro" id="IPR025058">
    <property type="entry name" value="DUF3995"/>
</dbReference>
<dbReference type="Proteomes" id="UP000682811">
    <property type="component" value="Unassembled WGS sequence"/>
</dbReference>
<feature type="transmembrane region" description="Helical" evidence="1">
    <location>
        <begin position="51"/>
        <end position="70"/>
    </location>
</feature>
<dbReference type="AlphaFoldDB" id="A0A919YBS7"/>
<sequence length="141" mass="15651">MMEFWMTLISAGILSLISMLHMYWAFGGRWGTGAVIPRRKGESQPAFVPGKWGTLLVAFLLLMAVCLLVIQGGFLPTMKAGALSRWGCIVCAAVFLLRSIGDFNYVGFFKKVKHSVFATNDTFLYSPLCLYLGINYVLLLL</sequence>
<reference evidence="2 3" key="1">
    <citation type="submission" date="2021-03" db="EMBL/GenBank/DDBJ databases">
        <title>Antimicrobial resistance genes in bacteria isolated from Japanese honey, and their potential for conferring macrolide and lincosamide resistance in the American foulbrood pathogen Paenibacillus larvae.</title>
        <authorList>
            <person name="Okamoto M."/>
            <person name="Kumagai M."/>
            <person name="Kanamori H."/>
            <person name="Takamatsu D."/>
        </authorList>
    </citation>
    <scope>NUCLEOTIDE SEQUENCE [LARGE SCALE GENOMIC DNA]</scope>
    <source>
        <strain evidence="2 3">J34TS1</strain>
    </source>
</reference>
<dbReference type="Pfam" id="PF13160">
    <property type="entry name" value="DUF3995"/>
    <property type="match status" value="1"/>
</dbReference>
<dbReference type="EMBL" id="BORT01000003">
    <property type="protein sequence ID" value="GIO46263.1"/>
    <property type="molecule type" value="Genomic_DNA"/>
</dbReference>
<evidence type="ECO:0000256" key="1">
    <source>
        <dbReference type="SAM" id="Phobius"/>
    </source>
</evidence>
<comment type="caution">
    <text evidence="2">The sequence shown here is derived from an EMBL/GenBank/DDBJ whole genome shotgun (WGS) entry which is preliminary data.</text>
</comment>
<keyword evidence="1" id="KW-1133">Transmembrane helix</keyword>
<proteinExistence type="predicted"/>
<feature type="transmembrane region" description="Helical" evidence="1">
    <location>
        <begin position="82"/>
        <end position="101"/>
    </location>
</feature>
<evidence type="ECO:0000313" key="3">
    <source>
        <dbReference type="Proteomes" id="UP000682811"/>
    </source>
</evidence>
<name>A0A919YBS7_9BACL</name>
<evidence type="ECO:0000313" key="2">
    <source>
        <dbReference type="EMBL" id="GIO46263.1"/>
    </source>
</evidence>
<organism evidence="2 3">
    <name type="scientific">Paenibacillus azoreducens</name>
    <dbReference type="NCBI Taxonomy" id="116718"/>
    <lineage>
        <taxon>Bacteria</taxon>
        <taxon>Bacillati</taxon>
        <taxon>Bacillota</taxon>
        <taxon>Bacilli</taxon>
        <taxon>Bacillales</taxon>
        <taxon>Paenibacillaceae</taxon>
        <taxon>Paenibacillus</taxon>
    </lineage>
</organism>
<accession>A0A919YBS7</accession>
<protein>
    <submittedName>
        <fullName evidence="2">Membrane protein</fullName>
    </submittedName>
</protein>
<keyword evidence="1" id="KW-0472">Membrane</keyword>